<dbReference type="EMBL" id="FMWD01000004">
    <property type="protein sequence ID" value="SCZ57157.1"/>
    <property type="molecule type" value="Genomic_DNA"/>
</dbReference>
<reference evidence="3 4" key="1">
    <citation type="submission" date="2016-10" db="EMBL/GenBank/DDBJ databases">
        <authorList>
            <person name="de Groot N.N."/>
        </authorList>
    </citation>
    <scope>NUCLEOTIDE SEQUENCE [LARGE SCALE GENOMIC DNA]</scope>
    <source>
        <strain evidence="3 4">HLD2</strain>
    </source>
</reference>
<dbReference type="PANTHER" id="PTHR34606:SF15">
    <property type="entry name" value="BON DOMAIN-CONTAINING PROTEIN"/>
    <property type="match status" value="1"/>
</dbReference>
<evidence type="ECO:0000313" key="4">
    <source>
        <dbReference type="Proteomes" id="UP000199648"/>
    </source>
</evidence>
<sequence length="118" mass="12528">MNCIRRVFLVLITVTTTIAISGCATAVMTGAAQGGYDPDDGRSARQAPADAEISAAVTRALVHHPQIPAMPITVRTERGRVTLSGKVPDRDTARRAARLAAAVPGVESVRNLLRVEQR</sequence>
<accession>A0A1G5Q654</accession>
<feature type="signal peptide" evidence="1">
    <location>
        <begin position="1"/>
        <end position="26"/>
    </location>
</feature>
<dbReference type="Proteomes" id="UP000199648">
    <property type="component" value="Unassembled WGS sequence"/>
</dbReference>
<dbReference type="InterPro" id="IPR051686">
    <property type="entry name" value="Lipoprotein_DolP"/>
</dbReference>
<dbReference type="Pfam" id="PF04972">
    <property type="entry name" value="BON"/>
    <property type="match status" value="1"/>
</dbReference>
<keyword evidence="4" id="KW-1185">Reference proteome</keyword>
<feature type="domain" description="BON" evidence="2">
    <location>
        <begin position="49"/>
        <end position="117"/>
    </location>
</feature>
<evidence type="ECO:0000256" key="1">
    <source>
        <dbReference type="SAM" id="SignalP"/>
    </source>
</evidence>
<dbReference type="SMART" id="SM00749">
    <property type="entry name" value="BON"/>
    <property type="match status" value="1"/>
</dbReference>
<dbReference type="AlphaFoldDB" id="A0A1G5Q654"/>
<dbReference type="Gene3D" id="3.30.1340.30">
    <property type="match status" value="1"/>
</dbReference>
<evidence type="ECO:0000259" key="2">
    <source>
        <dbReference type="PROSITE" id="PS50914"/>
    </source>
</evidence>
<dbReference type="InterPro" id="IPR014004">
    <property type="entry name" value="Transpt-assoc_nodulatn_dom_bac"/>
</dbReference>
<protein>
    <submittedName>
        <fullName evidence="3">BON domain-containing protein</fullName>
    </submittedName>
</protein>
<dbReference type="STRING" id="415747.SAMN03097708_01375"/>
<dbReference type="PANTHER" id="PTHR34606">
    <property type="entry name" value="BON DOMAIN-CONTAINING PROTEIN"/>
    <property type="match status" value="1"/>
</dbReference>
<dbReference type="InterPro" id="IPR007055">
    <property type="entry name" value="BON_dom"/>
</dbReference>
<proteinExistence type="predicted"/>
<organism evidence="3 4">
    <name type="scientific">Thiohalomonas denitrificans</name>
    <dbReference type="NCBI Taxonomy" id="415747"/>
    <lineage>
        <taxon>Bacteria</taxon>
        <taxon>Pseudomonadati</taxon>
        <taxon>Pseudomonadota</taxon>
        <taxon>Gammaproteobacteria</taxon>
        <taxon>Thiohalomonadales</taxon>
        <taxon>Thiohalomonadaceae</taxon>
        <taxon>Thiohalomonas</taxon>
    </lineage>
</organism>
<dbReference type="PROSITE" id="PS51257">
    <property type="entry name" value="PROKAR_LIPOPROTEIN"/>
    <property type="match status" value="1"/>
</dbReference>
<name>A0A1G5Q654_9GAMM</name>
<dbReference type="RefSeq" id="WP_092994462.1">
    <property type="nucleotide sequence ID" value="NZ_FMWD01000004.1"/>
</dbReference>
<keyword evidence="1" id="KW-0732">Signal</keyword>
<gene>
    <name evidence="3" type="ORF">SAMN03097708_01375</name>
</gene>
<feature type="chain" id="PRO_5011551281" evidence="1">
    <location>
        <begin position="27"/>
        <end position="118"/>
    </location>
</feature>
<evidence type="ECO:0000313" key="3">
    <source>
        <dbReference type="EMBL" id="SCZ57157.1"/>
    </source>
</evidence>
<dbReference type="PROSITE" id="PS50914">
    <property type="entry name" value="BON"/>
    <property type="match status" value="1"/>
</dbReference>